<reference evidence="1 2" key="1">
    <citation type="submission" date="2017-06" db="EMBL/GenBank/DDBJ databases">
        <authorList>
            <person name="Kim H.J."/>
            <person name="Triplett B.A."/>
        </authorList>
    </citation>
    <scope>NUCLEOTIDE SEQUENCE [LARGE SCALE GENOMIC DNA]</scope>
    <source>
        <strain evidence="1">FRACA_ARgP5</strain>
    </source>
</reference>
<evidence type="ECO:0000313" key="1">
    <source>
        <dbReference type="EMBL" id="SNQ50697.1"/>
    </source>
</evidence>
<dbReference type="AlphaFoldDB" id="A0A2I2KYG3"/>
<organism evidence="1 2">
    <name type="scientific">Frankia canadensis</name>
    <dbReference type="NCBI Taxonomy" id="1836972"/>
    <lineage>
        <taxon>Bacteria</taxon>
        <taxon>Bacillati</taxon>
        <taxon>Actinomycetota</taxon>
        <taxon>Actinomycetes</taxon>
        <taxon>Frankiales</taxon>
        <taxon>Frankiaceae</taxon>
        <taxon>Frankia</taxon>
    </lineage>
</organism>
<protein>
    <submittedName>
        <fullName evidence="1">Uncharacterized protein</fullName>
    </submittedName>
</protein>
<sequence length="67" mass="7928">MDSAARWRAPDWCWDSRRGLPARHDIRRDHDDIHRAWAEAQRIGVSAIRHRDLAALAVLDFTRNKRL</sequence>
<accession>A0A2I2KYG3</accession>
<proteinExistence type="predicted"/>
<evidence type="ECO:0000313" key="2">
    <source>
        <dbReference type="Proteomes" id="UP000234331"/>
    </source>
</evidence>
<dbReference type="EMBL" id="FZMO01000450">
    <property type="protein sequence ID" value="SNQ50697.1"/>
    <property type="molecule type" value="Genomic_DNA"/>
</dbReference>
<name>A0A2I2KYG3_9ACTN</name>
<keyword evidence="2" id="KW-1185">Reference proteome</keyword>
<dbReference type="Proteomes" id="UP000234331">
    <property type="component" value="Unassembled WGS sequence"/>
</dbReference>
<gene>
    <name evidence="1" type="ORF">FRACA_5030001</name>
</gene>